<proteinExistence type="predicted"/>
<accession>A0ABU2CSW2</accession>
<evidence type="ECO:0000313" key="3">
    <source>
        <dbReference type="EMBL" id="MDR7384425.1"/>
    </source>
</evidence>
<keyword evidence="2" id="KW-1133">Transmembrane helix</keyword>
<organism evidence="3 4">
    <name type="scientific">Promicromonospora iranensis</name>
    <dbReference type="NCBI Taxonomy" id="1105144"/>
    <lineage>
        <taxon>Bacteria</taxon>
        <taxon>Bacillati</taxon>
        <taxon>Actinomycetota</taxon>
        <taxon>Actinomycetes</taxon>
        <taxon>Micrococcales</taxon>
        <taxon>Promicromonosporaceae</taxon>
        <taxon>Promicromonospora</taxon>
    </lineage>
</organism>
<feature type="transmembrane region" description="Helical" evidence="2">
    <location>
        <begin position="23"/>
        <end position="47"/>
    </location>
</feature>
<reference evidence="3 4" key="1">
    <citation type="submission" date="2023-07" db="EMBL/GenBank/DDBJ databases">
        <title>Sequencing the genomes of 1000 actinobacteria strains.</title>
        <authorList>
            <person name="Klenk H.-P."/>
        </authorList>
    </citation>
    <scope>NUCLEOTIDE SEQUENCE [LARGE SCALE GENOMIC DNA]</scope>
    <source>
        <strain evidence="3 4">DSM 45554</strain>
    </source>
</reference>
<evidence type="ECO:0000256" key="2">
    <source>
        <dbReference type="SAM" id="Phobius"/>
    </source>
</evidence>
<evidence type="ECO:0000313" key="4">
    <source>
        <dbReference type="Proteomes" id="UP001183585"/>
    </source>
</evidence>
<protein>
    <submittedName>
        <fullName evidence="3">Uncharacterized protein</fullName>
    </submittedName>
</protein>
<name>A0ABU2CSW2_9MICO</name>
<evidence type="ECO:0000256" key="1">
    <source>
        <dbReference type="SAM" id="Coils"/>
    </source>
</evidence>
<keyword evidence="2" id="KW-0812">Transmembrane</keyword>
<sequence length="235" mass="25346">MTDDQSSPKSTRSFRETLASKEVIAALVVGVFTLAAAIATAVAANWIEVRQTVTAPSSQELTTDVDGLQKVLTDTKAENMRLRDQLSTLEAQSSELQAQIDNQPLPSSGEETQAKPTDVYRQTDGTPLEIASGSCVDLDSQEANWGVSDQYGYLGADGNGLCFWDGTLELRNIVEIATEPTKANCDAQTVILGDSLDQVRSGMQVCGHTGDGRVAYVRVVEVSDDKLAMDLRIWD</sequence>
<comment type="caution">
    <text evidence="3">The sequence shown here is derived from an EMBL/GenBank/DDBJ whole genome shotgun (WGS) entry which is preliminary data.</text>
</comment>
<dbReference type="RefSeq" id="WP_274992812.1">
    <property type="nucleotide sequence ID" value="NZ_JAJQQP010000003.1"/>
</dbReference>
<dbReference type="EMBL" id="JAVDYE010000001">
    <property type="protein sequence ID" value="MDR7384425.1"/>
    <property type="molecule type" value="Genomic_DNA"/>
</dbReference>
<dbReference type="Proteomes" id="UP001183585">
    <property type="component" value="Unassembled WGS sequence"/>
</dbReference>
<keyword evidence="2" id="KW-0472">Membrane</keyword>
<gene>
    <name evidence="3" type="ORF">J2S48_003940</name>
</gene>
<keyword evidence="4" id="KW-1185">Reference proteome</keyword>
<keyword evidence="1" id="KW-0175">Coiled coil</keyword>
<feature type="coiled-coil region" evidence="1">
    <location>
        <begin position="65"/>
        <end position="99"/>
    </location>
</feature>